<feature type="compositionally biased region" description="Polar residues" evidence="1">
    <location>
        <begin position="11"/>
        <end position="46"/>
    </location>
</feature>
<sequence length="241" mass="27080">MTDENSKKFATGSTIRDTSNSDDNQNFQTDTQEIQTPRRSVSIASRQHTDIHPRPAPEGAPLYRHGSSNTYASGSLKALRRPISPEPEISGNDRPTSGLGHHPTVQNSNPAYFHKPLIFRRSTNEGFGVLSFKDRSSAGVSPLRESFTRENIPSRSSIKSCGSQSLTRKNTTLEVESQNAYQCDNPQRQKSLIRPERRPTQRKYPRHKSKEEDSHRENSTHRGSILRVLKNNGTSPHHVIS</sequence>
<feature type="region of interest" description="Disordered" evidence="1">
    <location>
        <begin position="138"/>
        <end position="241"/>
    </location>
</feature>
<gene>
    <name evidence="2" type="ORF">K7432_011498</name>
</gene>
<feature type="compositionally biased region" description="Basic and acidic residues" evidence="1">
    <location>
        <begin position="209"/>
        <end position="220"/>
    </location>
</feature>
<dbReference type="Proteomes" id="UP001479436">
    <property type="component" value="Unassembled WGS sequence"/>
</dbReference>
<feature type="region of interest" description="Disordered" evidence="1">
    <location>
        <begin position="1"/>
        <end position="109"/>
    </location>
</feature>
<dbReference type="EMBL" id="JASJQH010007770">
    <property type="protein sequence ID" value="KAK9701915.1"/>
    <property type="molecule type" value="Genomic_DNA"/>
</dbReference>
<feature type="compositionally biased region" description="Polar residues" evidence="1">
    <location>
        <begin position="149"/>
        <end position="190"/>
    </location>
</feature>
<name>A0ABR2VTT2_9FUNG</name>
<reference evidence="2 3" key="1">
    <citation type="submission" date="2023-04" db="EMBL/GenBank/DDBJ databases">
        <title>Genome of Basidiobolus ranarum AG-B5.</title>
        <authorList>
            <person name="Stajich J.E."/>
            <person name="Carter-House D."/>
            <person name="Gryganskyi A."/>
        </authorList>
    </citation>
    <scope>NUCLEOTIDE SEQUENCE [LARGE SCALE GENOMIC DNA]</scope>
    <source>
        <strain evidence="2 3">AG-B5</strain>
    </source>
</reference>
<proteinExistence type="predicted"/>
<accession>A0ABR2VTT2</accession>
<evidence type="ECO:0000313" key="3">
    <source>
        <dbReference type="Proteomes" id="UP001479436"/>
    </source>
</evidence>
<keyword evidence="3" id="KW-1185">Reference proteome</keyword>
<evidence type="ECO:0000313" key="2">
    <source>
        <dbReference type="EMBL" id="KAK9701915.1"/>
    </source>
</evidence>
<protein>
    <submittedName>
        <fullName evidence="2">Uncharacterized protein</fullName>
    </submittedName>
</protein>
<organism evidence="2 3">
    <name type="scientific">Basidiobolus ranarum</name>
    <dbReference type="NCBI Taxonomy" id="34480"/>
    <lineage>
        <taxon>Eukaryota</taxon>
        <taxon>Fungi</taxon>
        <taxon>Fungi incertae sedis</taxon>
        <taxon>Zoopagomycota</taxon>
        <taxon>Entomophthoromycotina</taxon>
        <taxon>Basidiobolomycetes</taxon>
        <taxon>Basidiobolales</taxon>
        <taxon>Basidiobolaceae</taxon>
        <taxon>Basidiobolus</taxon>
    </lineage>
</organism>
<evidence type="ECO:0000256" key="1">
    <source>
        <dbReference type="SAM" id="MobiDB-lite"/>
    </source>
</evidence>
<comment type="caution">
    <text evidence="2">The sequence shown here is derived from an EMBL/GenBank/DDBJ whole genome shotgun (WGS) entry which is preliminary data.</text>
</comment>